<accession>A0ABS7ZCV2</accession>
<feature type="domain" description="Asparagine synthetase" evidence="1">
    <location>
        <begin position="38"/>
        <end position="349"/>
    </location>
</feature>
<evidence type="ECO:0000313" key="2">
    <source>
        <dbReference type="EMBL" id="MCA5892870.1"/>
    </source>
</evidence>
<comment type="caution">
    <text evidence="2">The sequence shown here is derived from an EMBL/GenBank/DDBJ whole genome shotgun (WGS) entry which is preliminary data.</text>
</comment>
<name>A0ABS7ZCV2_9MICO</name>
<dbReference type="InterPro" id="IPR014729">
    <property type="entry name" value="Rossmann-like_a/b/a_fold"/>
</dbReference>
<dbReference type="SUPFAM" id="SSF52402">
    <property type="entry name" value="Adenine nucleotide alpha hydrolases-like"/>
    <property type="match status" value="1"/>
</dbReference>
<dbReference type="Pfam" id="PF00733">
    <property type="entry name" value="Asn_synthase"/>
    <property type="match status" value="1"/>
</dbReference>
<organism evidence="2 3">
    <name type="scientific">Isoptericola luteus</name>
    <dbReference type="NCBI Taxonomy" id="2879484"/>
    <lineage>
        <taxon>Bacteria</taxon>
        <taxon>Bacillati</taxon>
        <taxon>Actinomycetota</taxon>
        <taxon>Actinomycetes</taxon>
        <taxon>Micrococcales</taxon>
        <taxon>Promicromonosporaceae</taxon>
        <taxon>Isoptericola</taxon>
    </lineage>
</organism>
<dbReference type="Proteomes" id="UP001319870">
    <property type="component" value="Unassembled WGS sequence"/>
</dbReference>
<dbReference type="InterPro" id="IPR001962">
    <property type="entry name" value="Asn_synthase"/>
</dbReference>
<evidence type="ECO:0000259" key="1">
    <source>
        <dbReference type="Pfam" id="PF00733"/>
    </source>
</evidence>
<proteinExistence type="predicted"/>
<gene>
    <name evidence="2" type="ORF">LEP48_05810</name>
</gene>
<dbReference type="EMBL" id="JAIXCQ010000003">
    <property type="protein sequence ID" value="MCA5892870.1"/>
    <property type="molecule type" value="Genomic_DNA"/>
</dbReference>
<sequence length="371" mass="40166">MAWSWLPGVEPDAAVRAVPRDPLDVLTDVLAPHLIEGPCFVAFSGGRDSSAVLAAAVRAARTLGAPDPVPVTLTYPGLPATDESDWQELVVRHLGLTRWLRLDATGQTEILGPSARESLSRRGLLWPATMHTKDFLLSRIGPGTLLTGEGGDEVFSANRVRPFAELASHRRPDSDLARRCARALLPRGARAAREAGALAHVAQPWVHAEVQRDLHHRIAADNATEPLAWHRALGWVRGRRVASVLAATHSAIGREHGVDVVAPLLDRGFLGALVARHRTLGYPSRRAAMHEVFGSVLPRSVVERTTKAYFNHAYLADATRTFAQQWDGSGVDEALVDPALLRAEWLAPTPSGLSSLLLQQAWLASTSTSPR</sequence>
<reference evidence="2 3" key="1">
    <citation type="submission" date="2021-09" db="EMBL/GenBank/DDBJ databases">
        <title>Isoptericola luteus sp. nov., a novel bacterium isolated from Harbin, the capital city of Heilongjiang province.</title>
        <authorList>
            <person name="Li J."/>
        </authorList>
    </citation>
    <scope>NUCLEOTIDE SEQUENCE [LARGE SCALE GENOMIC DNA]</scope>
    <source>
        <strain evidence="2 3">NEAU-Y5</strain>
    </source>
</reference>
<evidence type="ECO:0000313" key="3">
    <source>
        <dbReference type="Proteomes" id="UP001319870"/>
    </source>
</evidence>
<protein>
    <recommendedName>
        <fullName evidence="1">Asparagine synthetase domain-containing protein</fullName>
    </recommendedName>
</protein>
<dbReference type="Gene3D" id="3.40.50.620">
    <property type="entry name" value="HUPs"/>
    <property type="match status" value="1"/>
</dbReference>
<dbReference type="RefSeq" id="WP_225564631.1">
    <property type="nucleotide sequence ID" value="NZ_JAIXCQ010000003.1"/>
</dbReference>
<keyword evidence="3" id="KW-1185">Reference proteome</keyword>